<dbReference type="RefSeq" id="WP_022938467.1">
    <property type="nucleotide sequence ID" value="NZ_BAABZA010000009.1"/>
</dbReference>
<reference evidence="9 10" key="1">
    <citation type="submission" date="2018-05" db="EMBL/GenBank/DDBJ databases">
        <title>Genomic Encyclopedia of Type Strains, Phase IV (KMG-IV): sequencing the most valuable type-strain genomes for metagenomic binning, comparative biology and taxonomic classification.</title>
        <authorList>
            <person name="Goeker M."/>
        </authorList>
    </citation>
    <scope>NUCLEOTIDE SEQUENCE [LARGE SCALE GENOMIC DNA]</scope>
    <source>
        <strain evidence="9 10">JC118</strain>
    </source>
</reference>
<dbReference type="STRING" id="1034346.GCA_000313565_02165"/>
<protein>
    <submittedName>
        <fullName evidence="8">PTS glucose transporter subunit IIA</fullName>
    </submittedName>
    <submittedName>
        <fullName evidence="9">PTS system IIA component (Glc family)</fullName>
    </submittedName>
</protein>
<reference evidence="8" key="2">
    <citation type="submission" date="2022-03" db="EMBL/GenBank/DDBJ databases">
        <title>First case of bacteraemia caused by Dielma fastidiosa in a patient hospitalised with diverticulitis.</title>
        <authorList>
            <person name="Forman-Ankjaer B."/>
            <person name="Hvid-Jensen F."/>
            <person name="Kobel C.M."/>
            <person name="Greve T."/>
        </authorList>
    </citation>
    <scope>NUCLEOTIDE SEQUENCE</scope>
    <source>
        <strain evidence="8">AUH_DF_2021</strain>
    </source>
</reference>
<sequence>MFNLFKKNKAVYHLAAPIDGHTMSLEEVKDPVFAQKMMGDGIAVRSSGDVVVAPADGEICLFPKTKHAIGLKLDNGVEVLIHIGLDSVDLKGEGFTQLAQVGDHVKMGTPLLKIDRAFAESKGVSLDTPMIIVNYTDYEILAYHHDMDVKAGETVVVEYR</sequence>
<dbReference type="GeneID" id="94441368"/>
<dbReference type="Gene3D" id="2.70.70.10">
    <property type="entry name" value="Glucose Permease (Domain IIA)"/>
    <property type="match status" value="1"/>
</dbReference>
<dbReference type="SUPFAM" id="SSF51261">
    <property type="entry name" value="Duplicated hybrid motif"/>
    <property type="match status" value="1"/>
</dbReference>
<dbReference type="EMBL" id="QJKH01000003">
    <property type="protein sequence ID" value="PXX80421.1"/>
    <property type="molecule type" value="Genomic_DNA"/>
</dbReference>
<dbReference type="GO" id="GO:0005737">
    <property type="term" value="C:cytoplasm"/>
    <property type="evidence" value="ECO:0007669"/>
    <property type="project" value="UniProtKB-SubCell"/>
</dbReference>
<dbReference type="GO" id="GO:0016301">
    <property type="term" value="F:kinase activity"/>
    <property type="evidence" value="ECO:0007669"/>
    <property type="project" value="UniProtKB-KW"/>
</dbReference>
<dbReference type="InterPro" id="IPR050890">
    <property type="entry name" value="PTS_EIIA_component"/>
</dbReference>
<dbReference type="Proteomes" id="UP000247612">
    <property type="component" value="Unassembled WGS sequence"/>
</dbReference>
<keyword evidence="5" id="KW-0598">Phosphotransferase system</keyword>
<evidence type="ECO:0000313" key="10">
    <source>
        <dbReference type="Proteomes" id="UP000247612"/>
    </source>
</evidence>
<comment type="caution">
    <text evidence="9">The sequence shown here is derived from an EMBL/GenBank/DDBJ whole genome shotgun (WGS) entry which is preliminary data.</text>
</comment>
<keyword evidence="10" id="KW-1185">Reference proteome</keyword>
<dbReference type="OrthoDB" id="92465at2"/>
<gene>
    <name evidence="9" type="ORF">DES51_10312</name>
    <name evidence="8" type="ORF">MQE39_00085</name>
</gene>
<dbReference type="Pfam" id="PF00358">
    <property type="entry name" value="PTS_EIIA_1"/>
    <property type="match status" value="1"/>
</dbReference>
<evidence type="ECO:0000256" key="6">
    <source>
        <dbReference type="ARBA" id="ARBA00022777"/>
    </source>
</evidence>
<evidence type="ECO:0000259" key="7">
    <source>
        <dbReference type="PROSITE" id="PS51093"/>
    </source>
</evidence>
<dbReference type="Proteomes" id="UP001276902">
    <property type="component" value="Unassembled WGS sequence"/>
</dbReference>
<keyword evidence="3 8" id="KW-0762">Sugar transport</keyword>
<evidence type="ECO:0000256" key="5">
    <source>
        <dbReference type="ARBA" id="ARBA00022683"/>
    </source>
</evidence>
<accession>A0A2V2F0Y2</accession>
<feature type="domain" description="PTS EIIA type-1" evidence="7">
    <location>
        <begin position="30"/>
        <end position="134"/>
    </location>
</feature>
<evidence type="ECO:0000256" key="2">
    <source>
        <dbReference type="ARBA" id="ARBA00022448"/>
    </source>
</evidence>
<evidence type="ECO:0000256" key="4">
    <source>
        <dbReference type="ARBA" id="ARBA00022679"/>
    </source>
</evidence>
<evidence type="ECO:0000313" key="9">
    <source>
        <dbReference type="EMBL" id="PXX80421.1"/>
    </source>
</evidence>
<keyword evidence="2" id="KW-0813">Transport</keyword>
<proteinExistence type="predicted"/>
<dbReference type="GO" id="GO:0009401">
    <property type="term" value="P:phosphoenolpyruvate-dependent sugar phosphotransferase system"/>
    <property type="evidence" value="ECO:0007669"/>
    <property type="project" value="UniProtKB-KW"/>
</dbReference>
<dbReference type="PANTHER" id="PTHR45008">
    <property type="entry name" value="PTS SYSTEM GLUCOSE-SPECIFIC EIIA COMPONENT"/>
    <property type="match status" value="1"/>
</dbReference>
<dbReference type="NCBIfam" id="TIGR00830">
    <property type="entry name" value="PTBA"/>
    <property type="match status" value="1"/>
</dbReference>
<dbReference type="PANTHER" id="PTHR45008:SF1">
    <property type="entry name" value="PTS SYSTEM GLUCOSE-SPECIFIC EIIA COMPONENT"/>
    <property type="match status" value="1"/>
</dbReference>
<dbReference type="InterPro" id="IPR011055">
    <property type="entry name" value="Dup_hybrid_motif"/>
</dbReference>
<keyword evidence="4" id="KW-0808">Transferase</keyword>
<dbReference type="EMBL" id="JALDAW010000002">
    <property type="protein sequence ID" value="MDY5166526.1"/>
    <property type="molecule type" value="Genomic_DNA"/>
</dbReference>
<name>A0A2V2F0Y2_9FIRM</name>
<comment type="subcellular location">
    <subcellularLocation>
        <location evidence="1">Cytoplasm</location>
    </subcellularLocation>
</comment>
<organism evidence="9 10">
    <name type="scientific">Dielma fastidiosa</name>
    <dbReference type="NCBI Taxonomy" id="1034346"/>
    <lineage>
        <taxon>Bacteria</taxon>
        <taxon>Bacillati</taxon>
        <taxon>Bacillota</taxon>
        <taxon>Erysipelotrichia</taxon>
        <taxon>Erysipelotrichales</taxon>
        <taxon>Erysipelotrichaceae</taxon>
        <taxon>Dielma</taxon>
    </lineage>
</organism>
<evidence type="ECO:0000256" key="3">
    <source>
        <dbReference type="ARBA" id="ARBA00022597"/>
    </source>
</evidence>
<evidence type="ECO:0000256" key="1">
    <source>
        <dbReference type="ARBA" id="ARBA00004496"/>
    </source>
</evidence>
<dbReference type="InterPro" id="IPR001127">
    <property type="entry name" value="PTS_EIIA_1_perm"/>
</dbReference>
<evidence type="ECO:0000313" key="8">
    <source>
        <dbReference type="EMBL" id="MDY5166526.1"/>
    </source>
</evidence>
<dbReference type="PROSITE" id="PS51093">
    <property type="entry name" value="PTS_EIIA_TYPE_1"/>
    <property type="match status" value="1"/>
</dbReference>
<dbReference type="AlphaFoldDB" id="A0A2V2F0Y2"/>
<dbReference type="FunFam" id="2.70.70.10:FF:000001">
    <property type="entry name" value="PTS system glucose-specific IIA component"/>
    <property type="match status" value="1"/>
</dbReference>
<keyword evidence="6" id="KW-0418">Kinase</keyword>